<keyword evidence="1" id="KW-0732">Signal</keyword>
<sequence>MKKIVSLLTLLAIVLVTTAQTGYTIAVTVKPYKNDWVYLGYHYGKMKALTDSVKLDANSQGVFKGKEALPGGIYFIVSPRKEILFELLVDKQQHFSITADSAQLPNGIVFKGSADNSLFQQYTVFANKTGQAMAQGRAALATAKTAKDSAAIQTALQKNGDHMQSFRDSINHKHPESLLAALLQAMKEPVVPPAAKQPGGKYDSAFAYHYVKEHYWDGVEFNDGRLVRTPFFEIKLEKYYRDLVSPDPDSVIKEADYMLLYARSDKEMFKYLMVTFVQKYVNPQYMGQDAVFVHLFEKFINTGQTDFFTEEYKEFMTKRAYSIMANLIGRQGADLKMVDTLDKPATLYKVQAPLVVLCFWDPTCSHCKEVVPKVDSIFQASWKAKGVKVYGVMVEGGKDKWMDFIRTHNLKDWLHVYQLPADTDADAAAGRPGYRQLYDVFQTPILYLLDKDKRILAKKLDYLQLNEVINMKLQQPNTQ</sequence>
<evidence type="ECO:0000256" key="1">
    <source>
        <dbReference type="SAM" id="SignalP"/>
    </source>
</evidence>
<reference evidence="3" key="1">
    <citation type="submission" date="2023-03" db="EMBL/GenBank/DDBJ databases">
        <title>Andean soil-derived lignocellulolytic bacterial consortium as a source of novel taxa and putative plastic-active enzymes.</title>
        <authorList>
            <person name="Diaz-Garcia L."/>
            <person name="Chuvochina M."/>
            <person name="Feuerriegel G."/>
            <person name="Bunk B."/>
            <person name="Sproer C."/>
            <person name="Streit W.R."/>
            <person name="Rodriguez L.M."/>
            <person name="Overmann J."/>
            <person name="Jimenez D.J."/>
        </authorList>
    </citation>
    <scope>NUCLEOTIDE SEQUENCE</scope>
    <source>
        <strain evidence="3">MAG 7</strain>
    </source>
</reference>
<accession>A0AAJ6BHD5</accession>
<dbReference type="EMBL" id="CP119311">
    <property type="protein sequence ID" value="WEK37098.1"/>
    <property type="molecule type" value="Genomic_DNA"/>
</dbReference>
<dbReference type="InterPro" id="IPR033395">
    <property type="entry name" value="DUF5106"/>
</dbReference>
<dbReference type="InterPro" id="IPR000866">
    <property type="entry name" value="AhpC/TSA"/>
</dbReference>
<evidence type="ECO:0000259" key="2">
    <source>
        <dbReference type="PROSITE" id="PS51352"/>
    </source>
</evidence>
<feature type="signal peptide" evidence="1">
    <location>
        <begin position="1"/>
        <end position="21"/>
    </location>
</feature>
<feature type="domain" description="Thioredoxin" evidence="2">
    <location>
        <begin position="326"/>
        <end position="457"/>
    </location>
</feature>
<dbReference type="PROSITE" id="PS51352">
    <property type="entry name" value="THIOREDOXIN_2"/>
    <property type="match status" value="1"/>
</dbReference>
<protein>
    <submittedName>
        <fullName evidence="3">DUF5106 domain-containing protein</fullName>
    </submittedName>
</protein>
<dbReference type="Pfam" id="PF17127">
    <property type="entry name" value="DUF5106"/>
    <property type="match status" value="1"/>
</dbReference>
<dbReference type="InterPro" id="IPR013766">
    <property type="entry name" value="Thioredoxin_domain"/>
</dbReference>
<dbReference type="Pfam" id="PF14289">
    <property type="entry name" value="DUF4369"/>
    <property type="match status" value="1"/>
</dbReference>
<evidence type="ECO:0000313" key="4">
    <source>
        <dbReference type="Proteomes" id="UP001220610"/>
    </source>
</evidence>
<evidence type="ECO:0000313" key="3">
    <source>
        <dbReference type="EMBL" id="WEK37098.1"/>
    </source>
</evidence>
<dbReference type="SUPFAM" id="SSF52833">
    <property type="entry name" value="Thioredoxin-like"/>
    <property type="match status" value="1"/>
</dbReference>
<feature type="chain" id="PRO_5042478930" evidence="1">
    <location>
        <begin position="22"/>
        <end position="479"/>
    </location>
</feature>
<dbReference type="InterPro" id="IPR025380">
    <property type="entry name" value="DUF4369"/>
</dbReference>
<dbReference type="Gene3D" id="3.40.30.10">
    <property type="entry name" value="Glutaredoxin"/>
    <property type="match status" value="1"/>
</dbReference>
<name>A0AAJ6BHD5_9BACT</name>
<gene>
    <name evidence="3" type="ORF">P0Y53_06255</name>
</gene>
<dbReference type="Pfam" id="PF00578">
    <property type="entry name" value="AhpC-TSA"/>
    <property type="match status" value="1"/>
</dbReference>
<organism evidence="3 4">
    <name type="scientific">Candidatus Pseudobacter hemicellulosilyticus</name>
    <dbReference type="NCBI Taxonomy" id="3121375"/>
    <lineage>
        <taxon>Bacteria</taxon>
        <taxon>Pseudomonadati</taxon>
        <taxon>Bacteroidota</taxon>
        <taxon>Chitinophagia</taxon>
        <taxon>Chitinophagales</taxon>
        <taxon>Chitinophagaceae</taxon>
        <taxon>Pseudobacter</taxon>
    </lineage>
</organism>
<dbReference type="AlphaFoldDB" id="A0AAJ6BHD5"/>
<dbReference type="InterPro" id="IPR036249">
    <property type="entry name" value="Thioredoxin-like_sf"/>
</dbReference>
<proteinExistence type="predicted"/>
<dbReference type="Proteomes" id="UP001220610">
    <property type="component" value="Chromosome"/>
</dbReference>